<name>A0AAN9SD96_PSOTE</name>
<proteinExistence type="predicted"/>
<gene>
    <name evidence="1" type="ORF">VNO78_14962</name>
</gene>
<evidence type="ECO:0000313" key="1">
    <source>
        <dbReference type="EMBL" id="KAK7394434.1"/>
    </source>
</evidence>
<evidence type="ECO:0000313" key="2">
    <source>
        <dbReference type="Proteomes" id="UP001386955"/>
    </source>
</evidence>
<protein>
    <submittedName>
        <fullName evidence="1">Uncharacterized protein</fullName>
    </submittedName>
</protein>
<dbReference type="EMBL" id="JAYMYS010000004">
    <property type="protein sequence ID" value="KAK7394434.1"/>
    <property type="molecule type" value="Genomic_DNA"/>
</dbReference>
<keyword evidence="2" id="KW-1185">Reference proteome</keyword>
<dbReference type="Proteomes" id="UP001386955">
    <property type="component" value="Unassembled WGS sequence"/>
</dbReference>
<comment type="caution">
    <text evidence="1">The sequence shown here is derived from an EMBL/GenBank/DDBJ whole genome shotgun (WGS) entry which is preliminary data.</text>
</comment>
<reference evidence="1 2" key="1">
    <citation type="submission" date="2024-01" db="EMBL/GenBank/DDBJ databases">
        <title>The genomes of 5 underutilized Papilionoideae crops provide insights into root nodulation and disease resistanc.</title>
        <authorList>
            <person name="Jiang F."/>
        </authorList>
    </citation>
    <scope>NUCLEOTIDE SEQUENCE [LARGE SCALE GENOMIC DNA]</scope>
    <source>
        <strain evidence="1">DUOXIRENSHENG_FW03</strain>
        <tissue evidence="1">Leaves</tissue>
    </source>
</reference>
<sequence length="68" mass="7949">MFLCTLVYYGKLVLFDWFSLNIISVKKFYNFERKITYAAMITPGIRVLDHIISWCVCRKHGVRASLAS</sequence>
<organism evidence="1 2">
    <name type="scientific">Psophocarpus tetragonolobus</name>
    <name type="common">Winged bean</name>
    <name type="synonym">Dolichos tetragonolobus</name>
    <dbReference type="NCBI Taxonomy" id="3891"/>
    <lineage>
        <taxon>Eukaryota</taxon>
        <taxon>Viridiplantae</taxon>
        <taxon>Streptophyta</taxon>
        <taxon>Embryophyta</taxon>
        <taxon>Tracheophyta</taxon>
        <taxon>Spermatophyta</taxon>
        <taxon>Magnoliopsida</taxon>
        <taxon>eudicotyledons</taxon>
        <taxon>Gunneridae</taxon>
        <taxon>Pentapetalae</taxon>
        <taxon>rosids</taxon>
        <taxon>fabids</taxon>
        <taxon>Fabales</taxon>
        <taxon>Fabaceae</taxon>
        <taxon>Papilionoideae</taxon>
        <taxon>50 kb inversion clade</taxon>
        <taxon>NPAAA clade</taxon>
        <taxon>indigoferoid/millettioid clade</taxon>
        <taxon>Phaseoleae</taxon>
        <taxon>Psophocarpus</taxon>
    </lineage>
</organism>
<dbReference type="AlphaFoldDB" id="A0AAN9SD96"/>
<accession>A0AAN9SD96</accession>